<dbReference type="InterPro" id="IPR013149">
    <property type="entry name" value="ADH-like_C"/>
</dbReference>
<evidence type="ECO:0000313" key="7">
    <source>
        <dbReference type="EMBL" id="WDF70555.1"/>
    </source>
</evidence>
<dbReference type="Pfam" id="PF08240">
    <property type="entry name" value="ADH_N"/>
    <property type="match status" value="1"/>
</dbReference>
<dbReference type="PANTHER" id="PTHR42683">
    <property type="entry name" value="ALDEHYDE REDUCTASE"/>
    <property type="match status" value="1"/>
</dbReference>
<dbReference type="PROSITE" id="PS51318">
    <property type="entry name" value="TAT"/>
    <property type="match status" value="1"/>
</dbReference>
<evidence type="ECO:0000313" key="8">
    <source>
        <dbReference type="Proteomes" id="UP001221558"/>
    </source>
</evidence>
<dbReference type="InterPro" id="IPR036291">
    <property type="entry name" value="NAD(P)-bd_dom_sf"/>
</dbReference>
<keyword evidence="8" id="KW-1185">Reference proteome</keyword>
<keyword evidence="2 5" id="KW-0479">Metal-binding</keyword>
<dbReference type="Gene3D" id="3.90.180.10">
    <property type="entry name" value="Medium-chain alcohol dehydrogenases, catalytic domain"/>
    <property type="match status" value="1"/>
</dbReference>
<dbReference type="PROSITE" id="PS00059">
    <property type="entry name" value="ADH_ZINC"/>
    <property type="match status" value="1"/>
</dbReference>
<evidence type="ECO:0000259" key="6">
    <source>
        <dbReference type="SMART" id="SM00829"/>
    </source>
</evidence>
<dbReference type="InterPro" id="IPR011032">
    <property type="entry name" value="GroES-like_sf"/>
</dbReference>
<dbReference type="SUPFAM" id="SSF50129">
    <property type="entry name" value="GroES-like"/>
    <property type="match status" value="1"/>
</dbReference>
<accession>A0ABY7WQF4</accession>
<name>A0ABY7WQF4_9SPHI</name>
<organism evidence="7 8">
    <name type="scientific">Sphingobacterium oryzagri</name>
    <dbReference type="NCBI Taxonomy" id="3025669"/>
    <lineage>
        <taxon>Bacteria</taxon>
        <taxon>Pseudomonadati</taxon>
        <taxon>Bacteroidota</taxon>
        <taxon>Sphingobacteriia</taxon>
        <taxon>Sphingobacteriales</taxon>
        <taxon>Sphingobacteriaceae</taxon>
        <taxon>Sphingobacterium</taxon>
    </lineage>
</organism>
<dbReference type="RefSeq" id="WP_274269261.1">
    <property type="nucleotide sequence ID" value="NZ_CP117880.1"/>
</dbReference>
<dbReference type="InterPro" id="IPR002328">
    <property type="entry name" value="ADH_Zn_CS"/>
</dbReference>
<dbReference type="SUPFAM" id="SSF51735">
    <property type="entry name" value="NAD(P)-binding Rossmann-fold domains"/>
    <property type="match status" value="1"/>
</dbReference>
<proteinExistence type="inferred from homology"/>
<evidence type="ECO:0000256" key="5">
    <source>
        <dbReference type="RuleBase" id="RU361277"/>
    </source>
</evidence>
<dbReference type="Gene3D" id="3.40.50.720">
    <property type="entry name" value="NAD(P)-binding Rossmann-like Domain"/>
    <property type="match status" value="1"/>
</dbReference>
<dbReference type="Pfam" id="PF00107">
    <property type="entry name" value="ADH_zinc_N"/>
    <property type="match status" value="1"/>
</dbReference>
<dbReference type="InterPro" id="IPR047109">
    <property type="entry name" value="CAD-like"/>
</dbReference>
<dbReference type="PROSITE" id="PS00065">
    <property type="entry name" value="D_2_HYDROXYACID_DH_1"/>
    <property type="match status" value="1"/>
</dbReference>
<comment type="similarity">
    <text evidence="5">Belongs to the zinc-containing alcohol dehydrogenase family.</text>
</comment>
<gene>
    <name evidence="7" type="ORF">PQ465_09305</name>
</gene>
<reference evidence="7 8" key="1">
    <citation type="submission" date="2023-02" db="EMBL/GenBank/DDBJ databases">
        <title>Genome sequence of Sphingobacterium sp. KACC 22765.</title>
        <authorList>
            <person name="Kim S."/>
            <person name="Heo J."/>
            <person name="Kwon S.-W."/>
        </authorList>
    </citation>
    <scope>NUCLEOTIDE SEQUENCE [LARGE SCALE GENOMIC DNA]</scope>
    <source>
        <strain evidence="7 8">KACC 22765</strain>
    </source>
</reference>
<evidence type="ECO:0000256" key="1">
    <source>
        <dbReference type="ARBA" id="ARBA00001947"/>
    </source>
</evidence>
<dbReference type="SMART" id="SM00829">
    <property type="entry name" value="PKS_ER"/>
    <property type="match status" value="1"/>
</dbReference>
<dbReference type="EMBL" id="CP117880">
    <property type="protein sequence ID" value="WDF70555.1"/>
    <property type="molecule type" value="Genomic_DNA"/>
</dbReference>
<sequence>MAEDKKHASRRKFIQQGSLAGAGLMLTSPAKLFSHINHSKTMNSTIKSKGYAGHDEHGKLTSWSFERRPLGDNDILIEIKYSGICHSDIHTIKGHWGKQQYPQVPGHEIAGIVTAVGKNVRKFKVGDKAGVGCMVNSCMQCPSCQNGEEHHCETTGMVGTYGVPEKSSPSGITQGGYANNMVVTEHFAIKIPDSIDLKYAAPLLCAGITTYSPLMKAKIKKGDKIGVIGIGGLGHIAIKLAVSKGAEVYAFTTSPAKAHDIKGFGAKEVIVVDSSEKLQPYFGQLDYMLSTVPYAYEMSPYISCVKPYGYFTQVGQPINGELTINNFNMIFNRVNFNGSLIGGIPETQEVIDYCAENKIYPQVQVIQASEVNKAWDSVVNKEARYRYVIDATTI</sequence>
<dbReference type="InterPro" id="IPR006311">
    <property type="entry name" value="TAT_signal"/>
</dbReference>
<dbReference type="CDD" id="cd05283">
    <property type="entry name" value="CAD1"/>
    <property type="match status" value="1"/>
</dbReference>
<keyword evidence="3 5" id="KW-0862">Zinc</keyword>
<feature type="domain" description="Enoyl reductase (ER)" evidence="6">
    <location>
        <begin position="53"/>
        <end position="394"/>
    </location>
</feature>
<comment type="cofactor">
    <cofactor evidence="1 5">
        <name>Zn(2+)</name>
        <dbReference type="ChEBI" id="CHEBI:29105"/>
    </cofactor>
</comment>
<evidence type="ECO:0000256" key="3">
    <source>
        <dbReference type="ARBA" id="ARBA00022833"/>
    </source>
</evidence>
<dbReference type="InterPro" id="IPR013154">
    <property type="entry name" value="ADH-like_N"/>
</dbReference>
<keyword evidence="4" id="KW-0560">Oxidoreductase</keyword>
<evidence type="ECO:0000256" key="2">
    <source>
        <dbReference type="ARBA" id="ARBA00022723"/>
    </source>
</evidence>
<dbReference type="InterPro" id="IPR020843">
    <property type="entry name" value="ER"/>
</dbReference>
<evidence type="ECO:0000256" key="4">
    <source>
        <dbReference type="ARBA" id="ARBA00023002"/>
    </source>
</evidence>
<dbReference type="Proteomes" id="UP001221558">
    <property type="component" value="Chromosome"/>
</dbReference>
<dbReference type="InterPro" id="IPR029752">
    <property type="entry name" value="D-isomer_DH_CS1"/>
</dbReference>
<protein>
    <submittedName>
        <fullName evidence="7">NAD(P)-dependent alcohol dehydrogenase</fullName>
    </submittedName>
</protein>